<keyword evidence="1" id="KW-0732">Signal</keyword>
<evidence type="ECO:0000256" key="1">
    <source>
        <dbReference type="SAM" id="SignalP"/>
    </source>
</evidence>
<gene>
    <name evidence="2" type="ORF">L288_13960</name>
</gene>
<dbReference type="Proteomes" id="UP000015525">
    <property type="component" value="Unassembled WGS sequence"/>
</dbReference>
<dbReference type="EMBL" id="ATHO01000128">
    <property type="protein sequence ID" value="EQB04491.1"/>
    <property type="molecule type" value="Genomic_DNA"/>
</dbReference>
<dbReference type="PATRIC" id="fig|1329909.3.peg.2681"/>
<name>T0GKZ1_9SPHN</name>
<sequence>MRLFSSRNNLLAAALLGGGVLLPQPGRAADGPDADKTATGQPLSEAELDINRGGQTIVSGSQVLTSVLSGNSLKGDYSAGAISLSGEALSNFNGIGNFAINTGAQVSLQTAVNLTINVHP</sequence>
<organism evidence="2 3">
    <name type="scientific">Sphingobium quisquiliarum P25</name>
    <dbReference type="NCBI Taxonomy" id="1329909"/>
    <lineage>
        <taxon>Bacteria</taxon>
        <taxon>Pseudomonadati</taxon>
        <taxon>Pseudomonadota</taxon>
        <taxon>Alphaproteobacteria</taxon>
        <taxon>Sphingomonadales</taxon>
        <taxon>Sphingomonadaceae</taxon>
        <taxon>Sphingobium</taxon>
    </lineage>
</organism>
<comment type="caution">
    <text evidence="2">The sequence shown here is derived from an EMBL/GenBank/DDBJ whole genome shotgun (WGS) entry which is preliminary data.</text>
</comment>
<reference evidence="2 3" key="1">
    <citation type="journal article" date="2013" name="Genome Announc.">
        <title>Draft Genome Sequence of Sphingobium quisquiliarum Strain P25T, a Novel Hexachlorocyclohexane (HCH)-Degrading Bacterium Isolated from an HCH Dumpsite.</title>
        <authorList>
            <person name="Kumar Singh A."/>
            <person name="Sangwan N."/>
            <person name="Sharma A."/>
            <person name="Gupta V."/>
            <person name="Khurana J.P."/>
            <person name="Lal R."/>
        </authorList>
    </citation>
    <scope>NUCLEOTIDE SEQUENCE [LARGE SCALE GENOMIC DNA]</scope>
    <source>
        <strain evidence="2 3">P25</strain>
    </source>
</reference>
<evidence type="ECO:0008006" key="4">
    <source>
        <dbReference type="Google" id="ProtNLM"/>
    </source>
</evidence>
<keyword evidence="3" id="KW-1185">Reference proteome</keyword>
<evidence type="ECO:0000313" key="3">
    <source>
        <dbReference type="Proteomes" id="UP000015525"/>
    </source>
</evidence>
<dbReference type="RefSeq" id="WP_021238916.1">
    <property type="nucleotide sequence ID" value="NZ_ATHO01000128.1"/>
</dbReference>
<protein>
    <recommendedName>
        <fullName evidence="4">ESPR domain-containing protein</fullName>
    </recommendedName>
</protein>
<evidence type="ECO:0000313" key="2">
    <source>
        <dbReference type="EMBL" id="EQB04491.1"/>
    </source>
</evidence>
<dbReference type="AlphaFoldDB" id="T0GKZ1"/>
<proteinExistence type="predicted"/>
<feature type="chain" id="PRO_5004563220" description="ESPR domain-containing protein" evidence="1">
    <location>
        <begin position="29"/>
        <end position="120"/>
    </location>
</feature>
<accession>T0GKZ1</accession>
<feature type="signal peptide" evidence="1">
    <location>
        <begin position="1"/>
        <end position="28"/>
    </location>
</feature>